<name>A0ABU5IFG4_9BURK</name>
<dbReference type="SUPFAM" id="SSF54909">
    <property type="entry name" value="Dimeric alpha+beta barrel"/>
    <property type="match status" value="1"/>
</dbReference>
<evidence type="ECO:0000313" key="2">
    <source>
        <dbReference type="EMBL" id="MDZ5457872.1"/>
    </source>
</evidence>
<organism evidence="2 3">
    <name type="scientific">Azohydromonas lata</name>
    <dbReference type="NCBI Taxonomy" id="45677"/>
    <lineage>
        <taxon>Bacteria</taxon>
        <taxon>Pseudomonadati</taxon>
        <taxon>Pseudomonadota</taxon>
        <taxon>Betaproteobacteria</taxon>
        <taxon>Burkholderiales</taxon>
        <taxon>Sphaerotilaceae</taxon>
        <taxon>Azohydromonas</taxon>
    </lineage>
</organism>
<dbReference type="EMBL" id="JAXOJX010000023">
    <property type="protein sequence ID" value="MDZ5457872.1"/>
    <property type="molecule type" value="Genomic_DNA"/>
</dbReference>
<accession>A0ABU5IFG4</accession>
<reference evidence="2 3" key="1">
    <citation type="submission" date="2023-11" db="EMBL/GenBank/DDBJ databases">
        <title>Draft genome of Azohydromonas lata strain H1 (DSM1123), a polyhydroxyalkanoate producer.</title>
        <authorList>
            <person name="Traversa D."/>
            <person name="D'Addabbo P."/>
            <person name="Pazzani C."/>
            <person name="Manzari C."/>
            <person name="Chiara M."/>
            <person name="Scrascia M."/>
        </authorList>
    </citation>
    <scope>NUCLEOTIDE SEQUENCE [LARGE SCALE GENOMIC DNA]</scope>
    <source>
        <strain evidence="2 3">H1</strain>
    </source>
</reference>
<dbReference type="GO" id="GO:0004497">
    <property type="term" value="F:monooxygenase activity"/>
    <property type="evidence" value="ECO:0007669"/>
    <property type="project" value="UniProtKB-KW"/>
</dbReference>
<sequence>MADTCCTLVPYFKVHEGRMDDFKRLGPSFEEKTLTEPGCLHYAFSFNGNEVHCREGYVDAAALLHHLDNVGSVLQEALKVADITRLEVHAPAAELEKLRGPLAKLNPAFFTVEGGFRR</sequence>
<keyword evidence="2" id="KW-0560">Oxidoreductase</keyword>
<keyword evidence="2" id="KW-0503">Monooxygenase</keyword>
<dbReference type="Pfam" id="PF03992">
    <property type="entry name" value="ABM"/>
    <property type="match status" value="1"/>
</dbReference>
<dbReference type="Gene3D" id="3.30.70.100">
    <property type="match status" value="1"/>
</dbReference>
<protein>
    <submittedName>
        <fullName evidence="2">Antibiotic biosynthesis monooxygenase</fullName>
    </submittedName>
</protein>
<evidence type="ECO:0000259" key="1">
    <source>
        <dbReference type="Pfam" id="PF03992"/>
    </source>
</evidence>
<dbReference type="InterPro" id="IPR011008">
    <property type="entry name" value="Dimeric_a/b-barrel"/>
</dbReference>
<dbReference type="RefSeq" id="WP_322466058.1">
    <property type="nucleotide sequence ID" value="NZ_JAXOJX010000023.1"/>
</dbReference>
<dbReference type="Proteomes" id="UP001293718">
    <property type="component" value="Unassembled WGS sequence"/>
</dbReference>
<feature type="domain" description="ABM" evidence="1">
    <location>
        <begin position="9"/>
        <end position="68"/>
    </location>
</feature>
<gene>
    <name evidence="2" type="ORF">SM757_14940</name>
</gene>
<comment type="caution">
    <text evidence="2">The sequence shown here is derived from an EMBL/GenBank/DDBJ whole genome shotgun (WGS) entry which is preliminary data.</text>
</comment>
<dbReference type="InterPro" id="IPR007138">
    <property type="entry name" value="ABM_dom"/>
</dbReference>
<proteinExistence type="predicted"/>
<keyword evidence="3" id="KW-1185">Reference proteome</keyword>
<evidence type="ECO:0000313" key="3">
    <source>
        <dbReference type="Proteomes" id="UP001293718"/>
    </source>
</evidence>